<evidence type="ECO:0000313" key="1">
    <source>
        <dbReference type="EMBL" id="KAJ3476460.1"/>
    </source>
</evidence>
<proteinExistence type="predicted"/>
<dbReference type="Proteomes" id="UP001148737">
    <property type="component" value="Unassembled WGS sequence"/>
</dbReference>
<keyword evidence="2" id="KW-1185">Reference proteome</keyword>
<organism evidence="1 2">
    <name type="scientific">Lecanicillium saksenae</name>
    <dbReference type="NCBI Taxonomy" id="468837"/>
    <lineage>
        <taxon>Eukaryota</taxon>
        <taxon>Fungi</taxon>
        <taxon>Dikarya</taxon>
        <taxon>Ascomycota</taxon>
        <taxon>Pezizomycotina</taxon>
        <taxon>Sordariomycetes</taxon>
        <taxon>Hypocreomycetidae</taxon>
        <taxon>Hypocreales</taxon>
        <taxon>Cordycipitaceae</taxon>
        <taxon>Lecanicillium</taxon>
    </lineage>
</organism>
<gene>
    <name evidence="1" type="ORF">NLG97_g9123</name>
</gene>
<comment type="caution">
    <text evidence="1">The sequence shown here is derived from an EMBL/GenBank/DDBJ whole genome shotgun (WGS) entry which is preliminary data.</text>
</comment>
<accession>A0ACC1QJM1</accession>
<name>A0ACC1QJM1_9HYPO</name>
<sequence>MLPASSTASPASTTRAPARRRRLVPGRQARLRVRQAGYRLHEAIANTKGMMGLFSGHDHANSWCYKWDGELPGVAVKGNGINLCYGQHTGYGGYGDWIRGSREILVSLEKLEDLVIDSHIRTERGEIINTISLNATYGQDMYPPSPNDKTYL</sequence>
<protein>
    <submittedName>
        <fullName evidence="1">Uncharacterized protein</fullName>
    </submittedName>
</protein>
<evidence type="ECO:0000313" key="2">
    <source>
        <dbReference type="Proteomes" id="UP001148737"/>
    </source>
</evidence>
<dbReference type="EMBL" id="JANAKD010001794">
    <property type="protein sequence ID" value="KAJ3476460.1"/>
    <property type="molecule type" value="Genomic_DNA"/>
</dbReference>
<reference evidence="1" key="1">
    <citation type="submission" date="2022-07" db="EMBL/GenBank/DDBJ databases">
        <title>Genome Sequence of Lecanicillium saksenae.</title>
        <authorList>
            <person name="Buettner E."/>
        </authorList>
    </citation>
    <scope>NUCLEOTIDE SEQUENCE</scope>
    <source>
        <strain evidence="1">VT-O1</strain>
    </source>
</reference>